<dbReference type="PANTHER" id="PTHR30126:SF5">
    <property type="entry name" value="HTH-TYPE TRANSCRIPTIONAL ACTIVATOR CMPR"/>
    <property type="match status" value="1"/>
</dbReference>
<comment type="similarity">
    <text evidence="1">Belongs to the LysR transcriptional regulatory family.</text>
</comment>
<dbReference type="PANTHER" id="PTHR30126">
    <property type="entry name" value="HTH-TYPE TRANSCRIPTIONAL REGULATOR"/>
    <property type="match status" value="1"/>
</dbReference>
<dbReference type="CDD" id="cd08419">
    <property type="entry name" value="PBP2_CbbR_RubisCO_like"/>
    <property type="match status" value="1"/>
</dbReference>
<dbReference type="InterPro" id="IPR005119">
    <property type="entry name" value="LysR_subst-bd"/>
</dbReference>
<dbReference type="Pfam" id="PF03466">
    <property type="entry name" value="LysR_substrate"/>
    <property type="match status" value="1"/>
</dbReference>
<keyword evidence="3" id="KW-0238">DNA-binding</keyword>
<dbReference type="EMBL" id="JAZBJZ010000069">
    <property type="protein sequence ID" value="MEE3718256.1"/>
    <property type="molecule type" value="Genomic_DNA"/>
</dbReference>
<dbReference type="InterPro" id="IPR036390">
    <property type="entry name" value="WH_DNA-bd_sf"/>
</dbReference>
<dbReference type="Pfam" id="PF00126">
    <property type="entry name" value="HTH_1"/>
    <property type="match status" value="1"/>
</dbReference>
<dbReference type="GO" id="GO:0000976">
    <property type="term" value="F:transcription cis-regulatory region binding"/>
    <property type="evidence" value="ECO:0007669"/>
    <property type="project" value="TreeGrafter"/>
</dbReference>
<dbReference type="Gene3D" id="1.10.10.10">
    <property type="entry name" value="Winged helix-like DNA-binding domain superfamily/Winged helix DNA-binding domain"/>
    <property type="match status" value="1"/>
</dbReference>
<dbReference type="PROSITE" id="PS50931">
    <property type="entry name" value="HTH_LYSR"/>
    <property type="match status" value="1"/>
</dbReference>
<sequence>MAHRLLDTHLSNQITLHQLQVFEVAARHGSYTRAAEELYLTQPTVSMQIKQLTKVIGIPLFEQVGKRLFLTNAGKELFSTCQEIFTKLSQYEMTVADMKGLKQGHLKIAVVTTAKYVIPRLLGPFCQRYPGIDVSLKVTNHNGIIDRLTENKDDLYILSQLPTDIDITSYPFLENPLVVLAASNHPLAHETNIPLQRLADEAFIMRESGSGTRRFVQKLFDEHKTDFKIKLELASNEAIKQAIAGGLGISILSRHTVALEGATGQLAVLDVQGFPIQCHWHVMHLASKQLSVVSNAFLNYLQGEGKQIIEQNSLW</sequence>
<protein>
    <submittedName>
        <fullName evidence="6">LysR substrate-binding domain-containing protein</fullName>
    </submittedName>
</protein>
<evidence type="ECO:0000259" key="5">
    <source>
        <dbReference type="PROSITE" id="PS50931"/>
    </source>
</evidence>
<dbReference type="Gene3D" id="3.40.190.290">
    <property type="match status" value="1"/>
</dbReference>
<organism evidence="6 7">
    <name type="scientific">Tumidithrix elongata BACA0141</name>
    <dbReference type="NCBI Taxonomy" id="2716417"/>
    <lineage>
        <taxon>Bacteria</taxon>
        <taxon>Bacillati</taxon>
        <taxon>Cyanobacteriota</taxon>
        <taxon>Cyanophyceae</taxon>
        <taxon>Pseudanabaenales</taxon>
        <taxon>Pseudanabaenaceae</taxon>
        <taxon>Tumidithrix</taxon>
        <taxon>Tumidithrix elongata</taxon>
    </lineage>
</organism>
<keyword evidence="2" id="KW-0805">Transcription regulation</keyword>
<dbReference type="SUPFAM" id="SSF46785">
    <property type="entry name" value="Winged helix' DNA-binding domain"/>
    <property type="match status" value="1"/>
</dbReference>
<dbReference type="SUPFAM" id="SSF53850">
    <property type="entry name" value="Periplasmic binding protein-like II"/>
    <property type="match status" value="1"/>
</dbReference>
<keyword evidence="4" id="KW-0804">Transcription</keyword>
<feature type="domain" description="HTH lysR-type" evidence="5">
    <location>
        <begin position="14"/>
        <end position="71"/>
    </location>
</feature>
<comment type="caution">
    <text evidence="6">The sequence shown here is derived from an EMBL/GenBank/DDBJ whole genome shotgun (WGS) entry which is preliminary data.</text>
</comment>
<name>A0AAW9PZG2_9CYAN</name>
<evidence type="ECO:0000313" key="7">
    <source>
        <dbReference type="Proteomes" id="UP001333818"/>
    </source>
</evidence>
<reference evidence="6" key="1">
    <citation type="submission" date="2024-01" db="EMBL/GenBank/DDBJ databases">
        <title>Bank of Algae and Cyanobacteria of the Azores (BACA) strain genomes.</title>
        <authorList>
            <person name="Luz R."/>
            <person name="Cordeiro R."/>
            <person name="Fonseca A."/>
            <person name="Goncalves V."/>
        </authorList>
    </citation>
    <scope>NUCLEOTIDE SEQUENCE</scope>
    <source>
        <strain evidence="6">BACA0141</strain>
    </source>
</reference>
<proteinExistence type="inferred from homology"/>
<dbReference type="GO" id="GO:0003700">
    <property type="term" value="F:DNA-binding transcription factor activity"/>
    <property type="evidence" value="ECO:0007669"/>
    <property type="project" value="InterPro"/>
</dbReference>
<dbReference type="InterPro" id="IPR036388">
    <property type="entry name" value="WH-like_DNA-bd_sf"/>
</dbReference>
<dbReference type="RefSeq" id="WP_330484688.1">
    <property type="nucleotide sequence ID" value="NZ_JAZBJZ010000069.1"/>
</dbReference>
<evidence type="ECO:0000256" key="1">
    <source>
        <dbReference type="ARBA" id="ARBA00009437"/>
    </source>
</evidence>
<evidence type="ECO:0000313" key="6">
    <source>
        <dbReference type="EMBL" id="MEE3718256.1"/>
    </source>
</evidence>
<dbReference type="InterPro" id="IPR000847">
    <property type="entry name" value="LysR_HTH_N"/>
</dbReference>
<dbReference type="PRINTS" id="PR00039">
    <property type="entry name" value="HTHLYSR"/>
</dbReference>
<accession>A0AAW9PZG2</accession>
<gene>
    <name evidence="6" type="ORF">V2H45_16070</name>
</gene>
<dbReference type="AlphaFoldDB" id="A0AAW9PZG2"/>
<evidence type="ECO:0000256" key="2">
    <source>
        <dbReference type="ARBA" id="ARBA00023015"/>
    </source>
</evidence>
<keyword evidence="7" id="KW-1185">Reference proteome</keyword>
<dbReference type="Proteomes" id="UP001333818">
    <property type="component" value="Unassembled WGS sequence"/>
</dbReference>
<evidence type="ECO:0000256" key="4">
    <source>
        <dbReference type="ARBA" id="ARBA00023163"/>
    </source>
</evidence>
<evidence type="ECO:0000256" key="3">
    <source>
        <dbReference type="ARBA" id="ARBA00023125"/>
    </source>
</evidence>